<feature type="region of interest" description="Disordered" evidence="1">
    <location>
        <begin position="1"/>
        <end position="102"/>
    </location>
</feature>
<dbReference type="EMBL" id="LR798276">
    <property type="protein sequence ID" value="CAB5219009.1"/>
    <property type="molecule type" value="Genomic_DNA"/>
</dbReference>
<organism evidence="2">
    <name type="scientific">uncultured Caudovirales phage</name>
    <dbReference type="NCBI Taxonomy" id="2100421"/>
    <lineage>
        <taxon>Viruses</taxon>
        <taxon>Duplodnaviria</taxon>
        <taxon>Heunggongvirae</taxon>
        <taxon>Uroviricota</taxon>
        <taxon>Caudoviricetes</taxon>
        <taxon>Peduoviridae</taxon>
        <taxon>Maltschvirus</taxon>
        <taxon>Maltschvirus maltsch</taxon>
    </lineage>
</organism>
<proteinExistence type="predicted"/>
<dbReference type="EMBL" id="LR796220">
    <property type="protein sequence ID" value="CAB4128133.1"/>
    <property type="molecule type" value="Genomic_DNA"/>
</dbReference>
<feature type="region of interest" description="Disordered" evidence="1">
    <location>
        <begin position="631"/>
        <end position="669"/>
    </location>
</feature>
<feature type="region of interest" description="Disordered" evidence="1">
    <location>
        <begin position="329"/>
        <end position="357"/>
    </location>
</feature>
<accession>A0A6J5L4B9</accession>
<evidence type="ECO:0000256" key="1">
    <source>
        <dbReference type="SAM" id="MobiDB-lite"/>
    </source>
</evidence>
<gene>
    <name evidence="2" type="ORF">UFOVP110_12</name>
    <name evidence="3" type="ORF">UFOVP223_18</name>
</gene>
<evidence type="ECO:0000313" key="3">
    <source>
        <dbReference type="EMBL" id="CAB5219009.1"/>
    </source>
</evidence>
<sequence>MPELNGDQLGLYANREGEAMSGGAPFLPNKAVGERVTRTRRGPLTLPTYDPQPGNDAPPTVAKKPGEGATETVDIAPENRPFQGIPGGIETHTGRPSTRAPQTEREAKLAIAAEKGQRIAEAGRRMQKMAEATLFRGQPGLAGMVSAGALPPATLDLYRSAQDSAYNSGMKLQTEVEYPKAELERKIQDRNAARSAAWAEERKGIVLNGLADLAKNGGATRVKSAQEREMGGGSDRQLLGTMSSISPTEYPFVHAFARQAATGTGPTDEEQDAINTASYEHPERLAVLQDRAAQGHYTYHPEYIHDGVTPDPLTGEVKVAETVRPEVTKMNPGRNWFDPQTPAGTPGQGRGNAADTAVRQRQQSGVFHLSEVMNTAVGNHITKMPEFQEALATGNSMKVGNFIVHMDMSKDEFDKLPQSGVTTKAEVDPRQQMADEGYMNEFHARVADAQAKADEKNALVTSLQQKNSADLAAQGGGIGDVNWTPKEAAPGVLESQLTEGSKKAAENWAKTHGAPGHLCETCDPPTTLEVDRRRWEGRTPSNTSMKITGTRSEVARIQRTRQLETMSRLWASDPDFYHHLLAEPGVGQHIEDNQNEPWAKAGLSKLRRNVKTTKTPPALIPFKAATATKFARNRKGGKGKILQKGNKGNLYPVQTEEDTIVGRNKPAAE</sequence>
<protein>
    <submittedName>
        <fullName evidence="2">Uncharacterized protein</fullName>
    </submittedName>
</protein>
<evidence type="ECO:0000313" key="2">
    <source>
        <dbReference type="EMBL" id="CAB4128133.1"/>
    </source>
</evidence>
<reference evidence="2" key="1">
    <citation type="submission" date="2020-04" db="EMBL/GenBank/DDBJ databases">
        <authorList>
            <person name="Chiriac C."/>
            <person name="Salcher M."/>
            <person name="Ghai R."/>
            <person name="Kavagutti S V."/>
        </authorList>
    </citation>
    <scope>NUCLEOTIDE SEQUENCE</scope>
</reference>
<name>A0A6J5L4B9_9CAUD</name>